<organism evidence="9 10">
    <name type="scientific">Actinomadura sediminis</name>
    <dbReference type="NCBI Taxonomy" id="1038904"/>
    <lineage>
        <taxon>Bacteria</taxon>
        <taxon>Bacillati</taxon>
        <taxon>Actinomycetota</taxon>
        <taxon>Actinomycetes</taxon>
        <taxon>Streptosporangiales</taxon>
        <taxon>Thermomonosporaceae</taxon>
        <taxon>Actinomadura</taxon>
    </lineage>
</organism>
<evidence type="ECO:0000256" key="4">
    <source>
        <dbReference type="ARBA" id="ARBA00022989"/>
    </source>
</evidence>
<evidence type="ECO:0000256" key="2">
    <source>
        <dbReference type="ARBA" id="ARBA00022475"/>
    </source>
</evidence>
<comment type="caution">
    <text evidence="9">The sequence shown here is derived from an EMBL/GenBank/DDBJ whole genome shotgun (WGS) entry which is preliminary data.</text>
</comment>
<evidence type="ECO:0000313" key="9">
    <source>
        <dbReference type="EMBL" id="MFD0905306.1"/>
    </source>
</evidence>
<dbReference type="EMBL" id="JBHTJA010000126">
    <property type="protein sequence ID" value="MFD0905306.1"/>
    <property type="molecule type" value="Genomic_DNA"/>
</dbReference>
<feature type="transmembrane region" description="Helical" evidence="7">
    <location>
        <begin position="246"/>
        <end position="268"/>
    </location>
</feature>
<proteinExistence type="inferred from homology"/>
<evidence type="ECO:0000256" key="6">
    <source>
        <dbReference type="ARBA" id="ARBA00038076"/>
    </source>
</evidence>
<keyword evidence="2" id="KW-1003">Cell membrane</keyword>
<feature type="transmembrane region" description="Helical" evidence="7">
    <location>
        <begin position="387"/>
        <end position="408"/>
    </location>
</feature>
<evidence type="ECO:0000313" key="10">
    <source>
        <dbReference type="Proteomes" id="UP001596972"/>
    </source>
</evidence>
<dbReference type="Pfam" id="PF02687">
    <property type="entry name" value="FtsX"/>
    <property type="match status" value="1"/>
</dbReference>
<evidence type="ECO:0000256" key="1">
    <source>
        <dbReference type="ARBA" id="ARBA00004651"/>
    </source>
</evidence>
<feature type="domain" description="ABC3 transporter permease C-terminal" evidence="8">
    <location>
        <begin position="250"/>
        <end position="370"/>
    </location>
</feature>
<keyword evidence="5 7" id="KW-0472">Membrane</keyword>
<feature type="non-terminal residue" evidence="9">
    <location>
        <position position="472"/>
    </location>
</feature>
<dbReference type="RefSeq" id="WP_378306082.1">
    <property type="nucleotide sequence ID" value="NZ_JBHTJA010000126.1"/>
</dbReference>
<evidence type="ECO:0000256" key="7">
    <source>
        <dbReference type="SAM" id="Phobius"/>
    </source>
</evidence>
<dbReference type="InterPro" id="IPR050250">
    <property type="entry name" value="Macrolide_Exporter_MacB"/>
</dbReference>
<accession>A0ABW3EY88</accession>
<reference evidence="10" key="1">
    <citation type="journal article" date="2019" name="Int. J. Syst. Evol. Microbiol.">
        <title>The Global Catalogue of Microorganisms (GCM) 10K type strain sequencing project: providing services to taxonomists for standard genome sequencing and annotation.</title>
        <authorList>
            <consortium name="The Broad Institute Genomics Platform"/>
            <consortium name="The Broad Institute Genome Sequencing Center for Infectious Disease"/>
            <person name="Wu L."/>
            <person name="Ma J."/>
        </authorList>
    </citation>
    <scope>NUCLEOTIDE SEQUENCE [LARGE SCALE GENOMIC DNA]</scope>
    <source>
        <strain evidence="10">JCM 31202</strain>
    </source>
</reference>
<evidence type="ECO:0000256" key="3">
    <source>
        <dbReference type="ARBA" id="ARBA00022692"/>
    </source>
</evidence>
<keyword evidence="10" id="KW-1185">Reference proteome</keyword>
<sequence length="472" mass="46582">MNATGTNKGAFAGVFAALLFAAALVGACGVLVESALRAHAPVERYAAAEAVVTGPGEVVTRVDRLGEAPAEQRRPVAERARVPLSAAARLRAVPGVRQVVADVSFPVVLADGRALTGHGWESAVLGAAGPRTGRAPRAADEVVLGRDAGAEIGETVRLQIDAAPRPYRVVGLAPPGTGAAYFAPATATALYGHPGKADALAVLAGGGLDVDALRAAVPGLDVATGDARGDAEDPSVAAARPDLLELGLSVGGVAVMTALVVVGGLIVLSVRERTRELALLRAVGATPGQVRADLLRETARAGVPAALIGGVLSLGLGSGILAAMRAEGVVPEGLGTALSPLPALAAFAVAMLAGTVTAFLASLRATRIHPVRALGAADAEPAGLPRWRVVAGAVFLLVGVNALGFSFTATGPTAAASVGGLVLALIVATAFLGPLLARAGARVLGPAAAAGALRAGSVMTPVALAVAFCGTQ</sequence>
<dbReference type="PANTHER" id="PTHR30572">
    <property type="entry name" value="MEMBRANE COMPONENT OF TRANSPORTER-RELATED"/>
    <property type="match status" value="1"/>
</dbReference>
<feature type="transmembrane region" description="Helical" evidence="7">
    <location>
        <begin position="344"/>
        <end position="366"/>
    </location>
</feature>
<feature type="transmembrane region" description="Helical" evidence="7">
    <location>
        <begin position="301"/>
        <end position="324"/>
    </location>
</feature>
<gene>
    <name evidence="9" type="ORF">ACFQ11_33370</name>
</gene>
<keyword evidence="3 7" id="KW-0812">Transmembrane</keyword>
<name>A0ABW3EY88_9ACTN</name>
<feature type="transmembrane region" description="Helical" evidence="7">
    <location>
        <begin position="414"/>
        <end position="437"/>
    </location>
</feature>
<dbReference type="InterPro" id="IPR003838">
    <property type="entry name" value="ABC3_permease_C"/>
</dbReference>
<keyword evidence="4 7" id="KW-1133">Transmembrane helix</keyword>
<evidence type="ECO:0000259" key="8">
    <source>
        <dbReference type="Pfam" id="PF02687"/>
    </source>
</evidence>
<dbReference type="Proteomes" id="UP001596972">
    <property type="component" value="Unassembled WGS sequence"/>
</dbReference>
<protein>
    <submittedName>
        <fullName evidence="9">ABC transporter permease</fullName>
    </submittedName>
</protein>
<comment type="similarity">
    <text evidence="6">Belongs to the ABC-4 integral membrane protein family.</text>
</comment>
<dbReference type="PANTHER" id="PTHR30572:SF4">
    <property type="entry name" value="ABC TRANSPORTER PERMEASE YTRF"/>
    <property type="match status" value="1"/>
</dbReference>
<comment type="subcellular location">
    <subcellularLocation>
        <location evidence="1">Cell membrane</location>
        <topology evidence="1">Multi-pass membrane protein</topology>
    </subcellularLocation>
</comment>
<evidence type="ECO:0000256" key="5">
    <source>
        <dbReference type="ARBA" id="ARBA00023136"/>
    </source>
</evidence>